<sequence>MSLQDLVNIGNYEEGLQLVSFKIGNEEFGVNILQVQEINRPTQITHVPNIPDFIEGVINLRGKIVPVVNLRKKFGLGEKEYDKNTRVIVVELNNKIVGFIVDSVSEVLRISKKVVEPPPELISSGIDSEYITGIAKLDDRLLILLDLEKVLSAEEKESLKEVPVKTDEN</sequence>
<dbReference type="CDD" id="cd00732">
    <property type="entry name" value="CheW"/>
    <property type="match status" value="1"/>
</dbReference>
<dbReference type="GO" id="GO:0005829">
    <property type="term" value="C:cytosol"/>
    <property type="evidence" value="ECO:0007669"/>
    <property type="project" value="TreeGrafter"/>
</dbReference>
<comment type="subcellular location">
    <subcellularLocation>
        <location evidence="1">Cytoplasm</location>
    </subcellularLocation>
</comment>
<name>A0A0P1LM27_9BACT</name>
<dbReference type="EMBL" id="CZVI01000020">
    <property type="protein sequence ID" value="CUS90388.1"/>
    <property type="molecule type" value="Genomic_DNA"/>
</dbReference>
<accession>A0A0P1M6E9</accession>
<evidence type="ECO:0000313" key="9">
    <source>
        <dbReference type="Proteomes" id="UP000182200"/>
    </source>
</evidence>
<accession>A0A0P1LM27</accession>
<accession>A0A0P1LCR5</accession>
<reference evidence="7" key="1">
    <citation type="submission" date="2015-11" db="EMBL/GenBank/DDBJ databases">
        <authorList>
            <person name="Zhang Y."/>
            <person name="Guo Z."/>
        </authorList>
    </citation>
    <scope>NUCLEOTIDE SEQUENCE [LARGE SCALE GENOMIC DNA]</scope>
    <source>
        <strain evidence="7">JGI-4</strain>
    </source>
</reference>
<dbReference type="InterPro" id="IPR002545">
    <property type="entry name" value="CheW-lke_dom"/>
</dbReference>
<keyword evidence="3" id="KW-0963">Cytoplasm</keyword>
<dbReference type="SMART" id="SM00260">
    <property type="entry name" value="CheW"/>
    <property type="match status" value="1"/>
</dbReference>
<dbReference type="InterPro" id="IPR036061">
    <property type="entry name" value="CheW-like_dom_sf"/>
</dbReference>
<dbReference type="PANTHER" id="PTHR22617">
    <property type="entry name" value="CHEMOTAXIS SENSOR HISTIDINE KINASE-RELATED"/>
    <property type="match status" value="1"/>
</dbReference>
<evidence type="ECO:0000313" key="6">
    <source>
        <dbReference type="EMBL" id="CUS90388.1"/>
    </source>
</evidence>
<evidence type="ECO:0000256" key="1">
    <source>
        <dbReference type="ARBA" id="ARBA00004496"/>
    </source>
</evidence>
<dbReference type="STRING" id="1633631.GCA_001442925_00974"/>
<dbReference type="GO" id="GO:0007165">
    <property type="term" value="P:signal transduction"/>
    <property type="evidence" value="ECO:0007669"/>
    <property type="project" value="InterPro"/>
</dbReference>
<evidence type="ECO:0000313" key="8">
    <source>
        <dbReference type="Proteomes" id="UP000182011"/>
    </source>
</evidence>
<accession>A0A0P1MU28</accession>
<evidence type="ECO:0000313" key="7">
    <source>
        <dbReference type="EMBL" id="CUU04283.1"/>
    </source>
</evidence>
<accession>A0A0P1MJ51</accession>
<keyword evidence="4" id="KW-0145">Chemotaxis</keyword>
<evidence type="ECO:0000256" key="2">
    <source>
        <dbReference type="ARBA" id="ARBA00021483"/>
    </source>
</evidence>
<proteinExistence type="predicted"/>
<dbReference type="InterPro" id="IPR039315">
    <property type="entry name" value="CheW"/>
</dbReference>
<dbReference type="Gene3D" id="2.40.50.180">
    <property type="entry name" value="CheA-289, Domain 4"/>
    <property type="match status" value="1"/>
</dbReference>
<feature type="domain" description="CheW-like" evidence="5">
    <location>
        <begin position="15"/>
        <end position="156"/>
    </location>
</feature>
<dbReference type="Proteomes" id="UP000182011">
    <property type="component" value="Unassembled WGS sequence"/>
</dbReference>
<dbReference type="SUPFAM" id="SSF50341">
    <property type="entry name" value="CheW-like"/>
    <property type="match status" value="1"/>
</dbReference>
<dbReference type="PANTHER" id="PTHR22617:SF23">
    <property type="entry name" value="CHEMOTAXIS PROTEIN CHEW"/>
    <property type="match status" value="1"/>
</dbReference>
<organism evidence="7 8">
    <name type="scientific">Candidatus Kryptonium thompsonii</name>
    <dbReference type="NCBI Taxonomy" id="1633631"/>
    <lineage>
        <taxon>Bacteria</taxon>
        <taxon>Pseudomonadati</taxon>
        <taxon>Candidatus Kryptoniota</taxon>
        <taxon>Candidatus Kryptonium</taxon>
    </lineage>
</organism>
<evidence type="ECO:0000259" key="5">
    <source>
        <dbReference type="PROSITE" id="PS50851"/>
    </source>
</evidence>
<protein>
    <recommendedName>
        <fullName evidence="2">Chemotaxis protein CheW</fullName>
    </recommendedName>
</protein>
<dbReference type="GO" id="GO:0006935">
    <property type="term" value="P:chemotaxis"/>
    <property type="evidence" value="ECO:0007669"/>
    <property type="project" value="UniProtKB-KW"/>
</dbReference>
<dbReference type="PROSITE" id="PS50851">
    <property type="entry name" value="CHEW"/>
    <property type="match status" value="1"/>
</dbReference>
<evidence type="ECO:0000256" key="3">
    <source>
        <dbReference type="ARBA" id="ARBA00022490"/>
    </source>
</evidence>
<dbReference type="AlphaFoldDB" id="A0A0P1LM27"/>
<accession>A0A0N7MNV1</accession>
<gene>
    <name evidence="7" type="ORF">JGI4_00975</name>
    <name evidence="6" type="ORF">JGI8_01425</name>
</gene>
<dbReference type="OrthoDB" id="9794382at2"/>
<dbReference type="RefSeq" id="WP_047134111.1">
    <property type="nucleotide sequence ID" value="NZ_CZVI01000020.1"/>
</dbReference>
<reference evidence="8 9" key="2">
    <citation type="submission" date="2015-11" db="EMBL/GenBank/DDBJ databases">
        <authorList>
            <person name="Varghese N."/>
        </authorList>
    </citation>
    <scope>NUCLEOTIDE SEQUENCE [LARGE SCALE GENOMIC DNA]</scope>
    <source>
        <strain evidence="6 9">JGI-8</strain>
    </source>
</reference>
<dbReference type="Pfam" id="PF01584">
    <property type="entry name" value="CheW"/>
    <property type="match status" value="1"/>
</dbReference>
<keyword evidence="9" id="KW-1185">Reference proteome</keyword>
<accession>A0A0S4N0S1</accession>
<dbReference type="FunFam" id="2.40.50.180:FF:000002">
    <property type="entry name" value="Chemotaxis protein CheW"/>
    <property type="match status" value="1"/>
</dbReference>
<dbReference type="Proteomes" id="UP000182200">
    <property type="component" value="Unassembled WGS sequence"/>
</dbReference>
<dbReference type="Gene3D" id="2.30.30.40">
    <property type="entry name" value="SH3 Domains"/>
    <property type="match status" value="1"/>
</dbReference>
<dbReference type="EMBL" id="FAOP01000004">
    <property type="protein sequence ID" value="CUU04283.1"/>
    <property type="molecule type" value="Genomic_DNA"/>
</dbReference>
<evidence type="ECO:0000256" key="4">
    <source>
        <dbReference type="ARBA" id="ARBA00022500"/>
    </source>
</evidence>